<evidence type="ECO:0000313" key="6">
    <source>
        <dbReference type="EMBL" id="CAL4804757.1"/>
    </source>
</evidence>
<dbReference type="EMBL" id="CAMXCT030006635">
    <property type="protein sequence ID" value="CAL4804757.1"/>
    <property type="molecule type" value="Genomic_DNA"/>
</dbReference>
<dbReference type="InterPro" id="IPR051637">
    <property type="entry name" value="Ank_repeat_dom-contain_49"/>
</dbReference>
<name>A0A9P1GM98_9DINO</name>
<dbReference type="PANTHER" id="PTHR24180">
    <property type="entry name" value="CYCLIN-DEPENDENT KINASE INHIBITOR 2C-RELATED"/>
    <property type="match status" value="1"/>
</dbReference>
<dbReference type="OrthoDB" id="286878at2759"/>
<comment type="caution">
    <text evidence="4">The sequence shown here is derived from an EMBL/GenBank/DDBJ whole genome shotgun (WGS) entry which is preliminary data.</text>
</comment>
<dbReference type="Pfam" id="PF12796">
    <property type="entry name" value="Ank_2"/>
    <property type="match status" value="1"/>
</dbReference>
<dbReference type="PROSITE" id="PS50088">
    <property type="entry name" value="ANK_REPEAT"/>
    <property type="match status" value="1"/>
</dbReference>
<evidence type="ECO:0000256" key="2">
    <source>
        <dbReference type="ARBA" id="ARBA00023043"/>
    </source>
</evidence>
<dbReference type="PANTHER" id="PTHR24180:SF45">
    <property type="entry name" value="POLY [ADP-RIBOSE] POLYMERASE TANKYRASE"/>
    <property type="match status" value="1"/>
</dbReference>
<protein>
    <submittedName>
        <fullName evidence="6">Protein phosphatase 1 regulatory subunit 27</fullName>
    </submittedName>
</protein>
<dbReference type="Proteomes" id="UP001152797">
    <property type="component" value="Unassembled WGS sequence"/>
</dbReference>
<evidence type="ECO:0000313" key="5">
    <source>
        <dbReference type="EMBL" id="CAL1170820.1"/>
    </source>
</evidence>
<proteinExistence type="predicted"/>
<dbReference type="EMBL" id="CAMXCT020006635">
    <property type="protein sequence ID" value="CAL1170820.1"/>
    <property type="molecule type" value="Genomic_DNA"/>
</dbReference>
<dbReference type="InterPro" id="IPR036770">
    <property type="entry name" value="Ankyrin_rpt-contain_sf"/>
</dbReference>
<evidence type="ECO:0000256" key="3">
    <source>
        <dbReference type="PROSITE-ProRule" id="PRU00023"/>
    </source>
</evidence>
<keyword evidence="2 3" id="KW-0040">ANK repeat</keyword>
<dbReference type="SMART" id="SM00248">
    <property type="entry name" value="ANK"/>
    <property type="match status" value="2"/>
</dbReference>
<reference evidence="4" key="1">
    <citation type="submission" date="2022-10" db="EMBL/GenBank/DDBJ databases">
        <authorList>
            <person name="Chen Y."/>
            <person name="Dougan E. K."/>
            <person name="Chan C."/>
            <person name="Rhodes N."/>
            <person name="Thang M."/>
        </authorList>
    </citation>
    <scope>NUCLEOTIDE SEQUENCE</scope>
</reference>
<keyword evidence="1" id="KW-0677">Repeat</keyword>
<organism evidence="4">
    <name type="scientific">Cladocopium goreaui</name>
    <dbReference type="NCBI Taxonomy" id="2562237"/>
    <lineage>
        <taxon>Eukaryota</taxon>
        <taxon>Sar</taxon>
        <taxon>Alveolata</taxon>
        <taxon>Dinophyceae</taxon>
        <taxon>Suessiales</taxon>
        <taxon>Symbiodiniaceae</taxon>
        <taxon>Cladocopium</taxon>
    </lineage>
</organism>
<dbReference type="Gene3D" id="1.25.40.20">
    <property type="entry name" value="Ankyrin repeat-containing domain"/>
    <property type="match status" value="1"/>
</dbReference>
<dbReference type="SUPFAM" id="SSF48403">
    <property type="entry name" value="Ankyrin repeat"/>
    <property type="match status" value="1"/>
</dbReference>
<dbReference type="PROSITE" id="PS50297">
    <property type="entry name" value="ANK_REP_REGION"/>
    <property type="match status" value="1"/>
</dbReference>
<reference evidence="5" key="2">
    <citation type="submission" date="2024-04" db="EMBL/GenBank/DDBJ databases">
        <authorList>
            <person name="Chen Y."/>
            <person name="Shah S."/>
            <person name="Dougan E. K."/>
            <person name="Thang M."/>
            <person name="Chan C."/>
        </authorList>
    </citation>
    <scope>NUCLEOTIDE SEQUENCE [LARGE SCALE GENOMIC DNA]</scope>
</reference>
<dbReference type="AlphaFoldDB" id="A0A9P1GM98"/>
<accession>A0A9P1GM98</accession>
<sequence>MATFGRRFLTAWFGNLRSVEAPEGLSGEEDLSLLTDLAEDGDVAVVALRIVLQHWISWSKPAVVPSATLRSVAWLLTPSKPCRSGTTLPKNAKAETFAATFPGLRAMLEDTFSHEVRLNQQLHSAAQRTEEEFIQQAIALGADVNSKNKDGWTALHIAASKGSAEICRMLLDVGADPGILCRVPVWPKEDFTPLRIALRFVKARLKELDYHRKRLADGRRGLWSLRGVVHPQVEAEVLRVLVAKPCEEDVLCGVVASAASLLKQVDES</sequence>
<evidence type="ECO:0000313" key="4">
    <source>
        <dbReference type="EMBL" id="CAI4017445.1"/>
    </source>
</evidence>
<dbReference type="InterPro" id="IPR002110">
    <property type="entry name" value="Ankyrin_rpt"/>
</dbReference>
<evidence type="ECO:0000256" key="1">
    <source>
        <dbReference type="ARBA" id="ARBA00022737"/>
    </source>
</evidence>
<evidence type="ECO:0000313" key="7">
    <source>
        <dbReference type="Proteomes" id="UP001152797"/>
    </source>
</evidence>
<feature type="repeat" description="ANK" evidence="3">
    <location>
        <begin position="150"/>
        <end position="182"/>
    </location>
</feature>
<gene>
    <name evidence="4" type="ORF">C1SCF055_LOCUS42087</name>
</gene>
<keyword evidence="7" id="KW-1185">Reference proteome</keyword>
<dbReference type="EMBL" id="CAMXCT010006635">
    <property type="protein sequence ID" value="CAI4017445.1"/>
    <property type="molecule type" value="Genomic_DNA"/>
</dbReference>